<name>A0AAJ7TK23_PETMA</name>
<dbReference type="InterPro" id="IPR055355">
    <property type="entry name" value="ZP-C"/>
</dbReference>
<dbReference type="InterPro" id="IPR001507">
    <property type="entry name" value="ZP_dom"/>
</dbReference>
<dbReference type="Pfam" id="PF00100">
    <property type="entry name" value="Zona_pellucida"/>
    <property type="match status" value="1"/>
</dbReference>
<evidence type="ECO:0000313" key="7">
    <source>
        <dbReference type="RefSeq" id="XP_032818296.1"/>
    </source>
</evidence>
<dbReference type="RefSeq" id="XP_032818296.1">
    <property type="nucleotide sequence ID" value="XM_032962405.1"/>
</dbReference>
<gene>
    <name evidence="7" type="primary">LOC116947035</name>
</gene>
<keyword evidence="3" id="KW-1133">Transmembrane helix</keyword>
<proteinExistence type="predicted"/>
<dbReference type="AlphaFoldDB" id="A0AAJ7TK23"/>
<dbReference type="Pfam" id="PF23344">
    <property type="entry name" value="ZP-N"/>
    <property type="match status" value="1"/>
</dbReference>
<evidence type="ECO:0000313" key="6">
    <source>
        <dbReference type="Proteomes" id="UP001318040"/>
    </source>
</evidence>
<keyword evidence="3" id="KW-0812">Transmembrane</keyword>
<dbReference type="PANTHER" id="PTHR14002:SF43">
    <property type="entry name" value="DELTA-LIKE PROTEIN"/>
    <property type="match status" value="1"/>
</dbReference>
<sequence length="872" mass="95272">MEARVWSWLAALLLLLLHLQGAPRPCGAVRYHGGALRWEVAPSADPEAVTVNFVSSVSLNGSRCDLTQTWTCSNGCPKRHFAVAFSCGSGTPSYAASSWGTLAILEAAFSLQIQRDSVTDVMQRSCCWNSEDFVESGFVTVQRNADFVLSTFVDLRTRNDTGQPNSSPRASIAHLVRVSNQCQTNVKIQVSDPDGDSVRCRYARGPECYGGICGTFPNARLWEDRCEFEFFGQVTDQLPKQFGVMVVVEDFPTSVIETKGTCRTPVDCLSSVTLQFSVLVAASDACISLVFVDPTPSQGAVVNAHVGVRLQIPIAVTARASSDLETVISLEVVVLSGKGVPVGIMERAPENAHVHRTLLLWTPSATDAGARWWTCFYVLTLKGWQGELRCITIVVPSGPVGVPDPLQRLRAAIKVTPVPTTLMALRFSVNIQKSGAMDFTIFFNQQFVPALPTAYIRFHLVEDGALVYKINAADQRLVKKHPGNILTFGIPAGALSARCCLQLDPGVVQDVFTTPGRRLDSAAHDACDWILPVPTAVGDGGRGFLDDFNVSCVNEHMIVKIPQGAIFGYNASSLKLNTQATGCDLRDEQQFVTFNISFGDCGTVFEETATDLVFTQMVSLASSTSYIVTYDYQYVLVNCTCKVPRTKLLSQGPLEPTALSLVFNQTVFSLLDLRMDFFTDSGFETPFLPSQYPLLVSLGAAMYLQVSVKSTLNVTIFTVDCYATPDSSPQHPDKYYLIQEGCLLANMTNLTSVDTKRRFHFRMFTFTATARPNVYIHCAVVACKSSAIGSRCYQGCLLPRTKRSPLAVVETPIYIVSRGPFHFDAETSGRATVNSRVLWGTALAVLVVLVLGLVLKFTVCFQCLRNPSKART</sequence>
<keyword evidence="6" id="KW-1185">Reference proteome</keyword>
<feature type="chain" id="PRO_5042616813" evidence="4">
    <location>
        <begin position="22"/>
        <end position="872"/>
    </location>
</feature>
<dbReference type="InterPro" id="IPR055356">
    <property type="entry name" value="ZP-N"/>
</dbReference>
<dbReference type="Proteomes" id="UP001318040">
    <property type="component" value="Chromosome 28"/>
</dbReference>
<dbReference type="Gene3D" id="2.60.40.4100">
    <property type="entry name" value="Zona pellucida, ZP-C domain"/>
    <property type="match status" value="1"/>
</dbReference>
<dbReference type="Gene3D" id="2.60.40.3210">
    <property type="entry name" value="Zona pellucida, ZP-N domain"/>
    <property type="match status" value="1"/>
</dbReference>
<dbReference type="InterPro" id="IPR042235">
    <property type="entry name" value="ZP-C_dom"/>
</dbReference>
<dbReference type="PANTHER" id="PTHR14002">
    <property type="entry name" value="ENDOGLIN/TGF-BETA RECEPTOR TYPE III"/>
    <property type="match status" value="1"/>
</dbReference>
<organism evidence="6 7">
    <name type="scientific">Petromyzon marinus</name>
    <name type="common">Sea lamprey</name>
    <dbReference type="NCBI Taxonomy" id="7757"/>
    <lineage>
        <taxon>Eukaryota</taxon>
        <taxon>Metazoa</taxon>
        <taxon>Chordata</taxon>
        <taxon>Craniata</taxon>
        <taxon>Vertebrata</taxon>
        <taxon>Cyclostomata</taxon>
        <taxon>Hyperoartia</taxon>
        <taxon>Petromyzontiformes</taxon>
        <taxon>Petromyzontidae</taxon>
        <taxon>Petromyzon</taxon>
    </lineage>
</organism>
<dbReference type="SMART" id="SM00241">
    <property type="entry name" value="ZP"/>
    <property type="match status" value="1"/>
</dbReference>
<protein>
    <submittedName>
        <fullName evidence="7">Uncharacterized protein LOC116947035</fullName>
    </submittedName>
</protein>
<evidence type="ECO:0000256" key="4">
    <source>
        <dbReference type="SAM" id="SignalP"/>
    </source>
</evidence>
<dbReference type="KEGG" id="pmrn:116947035"/>
<accession>A0AAJ7TK23</accession>
<evidence type="ECO:0000256" key="3">
    <source>
        <dbReference type="SAM" id="Phobius"/>
    </source>
</evidence>
<evidence type="ECO:0000256" key="1">
    <source>
        <dbReference type="ARBA" id="ARBA00022729"/>
    </source>
</evidence>
<feature type="transmembrane region" description="Helical" evidence="3">
    <location>
        <begin position="837"/>
        <end position="861"/>
    </location>
</feature>
<reference evidence="7" key="1">
    <citation type="submission" date="2025-08" db="UniProtKB">
        <authorList>
            <consortium name="RefSeq"/>
        </authorList>
    </citation>
    <scope>IDENTIFICATION</scope>
    <source>
        <tissue evidence="7">Sperm</tissue>
    </source>
</reference>
<feature type="signal peptide" evidence="4">
    <location>
        <begin position="1"/>
        <end position="21"/>
    </location>
</feature>
<evidence type="ECO:0000259" key="5">
    <source>
        <dbReference type="PROSITE" id="PS51034"/>
    </source>
</evidence>
<keyword evidence="1 4" id="KW-0732">Signal</keyword>
<feature type="domain" description="ZP" evidence="5">
    <location>
        <begin position="551"/>
        <end position="799"/>
    </location>
</feature>
<evidence type="ECO:0000256" key="2">
    <source>
        <dbReference type="ARBA" id="ARBA00023157"/>
    </source>
</evidence>
<dbReference type="PROSITE" id="PS51034">
    <property type="entry name" value="ZP_2"/>
    <property type="match status" value="1"/>
</dbReference>
<keyword evidence="3" id="KW-0472">Membrane</keyword>
<keyword evidence="2" id="KW-1015">Disulfide bond</keyword>